<reference evidence="2" key="1">
    <citation type="journal article" date="2022" name="Int. J. Mol. Sci.">
        <title>Draft Genome of Tanacetum Coccineum: Genomic Comparison of Closely Related Tanacetum-Family Plants.</title>
        <authorList>
            <person name="Yamashiro T."/>
            <person name="Shiraishi A."/>
            <person name="Nakayama K."/>
            <person name="Satake H."/>
        </authorList>
    </citation>
    <scope>NUCLEOTIDE SEQUENCE</scope>
</reference>
<feature type="region of interest" description="Disordered" evidence="1">
    <location>
        <begin position="410"/>
        <end position="429"/>
    </location>
</feature>
<comment type="caution">
    <text evidence="2">The sequence shown here is derived from an EMBL/GenBank/DDBJ whole genome shotgun (WGS) entry which is preliminary data.</text>
</comment>
<dbReference type="Proteomes" id="UP001151760">
    <property type="component" value="Unassembled WGS sequence"/>
</dbReference>
<keyword evidence="3" id="KW-1185">Reference proteome</keyword>
<accession>A0ABQ4XU46</accession>
<dbReference type="EMBL" id="BQNB010009780">
    <property type="protein sequence ID" value="GJS68307.1"/>
    <property type="molecule type" value="Genomic_DNA"/>
</dbReference>
<reference evidence="2" key="2">
    <citation type="submission" date="2022-01" db="EMBL/GenBank/DDBJ databases">
        <authorList>
            <person name="Yamashiro T."/>
            <person name="Shiraishi A."/>
            <person name="Satake H."/>
            <person name="Nakayama K."/>
        </authorList>
    </citation>
    <scope>NUCLEOTIDE SEQUENCE</scope>
</reference>
<evidence type="ECO:0000313" key="2">
    <source>
        <dbReference type="EMBL" id="GJS68307.1"/>
    </source>
</evidence>
<protein>
    <submittedName>
        <fullName evidence="2">Uncharacterized protein</fullName>
    </submittedName>
</protein>
<evidence type="ECO:0000256" key="1">
    <source>
        <dbReference type="SAM" id="MobiDB-lite"/>
    </source>
</evidence>
<name>A0ABQ4XU46_9ASTR</name>
<sequence>MSIANPQATIVSEEQLVPHANRLVIKKNNHRVASDSDITDTMLRFVVGILRHHKLYKLVSLTITVSIIYLHQLWTTINYNANNHTFTFELDTHTFTLTPGILRTVLKMSPPDPNNTYTKPLSENQILGFIKTFGYDEDPGTKMIVVSKMVATRLHQPWRAILSVLNRTNLDFASLIWDEFEWQTVDGCSRPSKMSNLLYTHFTKLIINHFLSCNKSIPRISNSELHNTQDDQPITKLSNTIKGDYKFGMEIPDTMIGDAIKKSVGYNFYIAKKKESAKDKIVDEPEEQRVSPVKSERGKGFMCYGNQVVNVPNKLKKDVVIRKTRSLIITEETFVGELANSISIQEPHTQRRRMSQLTINNNIDDAVVDTYAEWGQKLKGPAVEDPVVQSLLDLHKGSKANNLESLKQKKQIVTRKGSSNAHNKHYADSDTDGDAILYSSCLEESENETDDADDFNMDLSDSSQGDDDAVGFGVFMHNKSTTTPKSTYLSPTVTNSSLNFIQNLLNETPTNEFDGFCAFEVPLGTHVDVQASNVLLQEMFLDDNAQHIPSLPAKKIPYTATSPQPSSLQAKAKKLMQKTKKNMRKINFKKAVVQKFKEYDQKLEALTNFIISKAFEKDVQEKVLTEIKKLLPSHIPKAVANYVRPHIDQNKNNILGPYTVAIAKKLKAIIQKDELTIADLESVGLERLKQQYQNDVELEYHVNQLKAAVLTEAKWNNNKDKVREVHYFYYQVLCCTILETRIDFFKAEMSARTEGNVYSNLRIKLVVRIVVKKKWGYGFLTSIVVRRSDDKEYEFSCADLPRLSLNDVEDMYLLQIQDKLHHLPLEFVKDFNNALFLFIRRVVIQNRVEDIQLGLESYQQALNLTKPMMFFEGIDQRVPFIMTGTHKGVMYLNQHNVKYPMRLSEVKNSVMGRDWTDMDVEKLNEMVDKIYKTLKRREQLRRL</sequence>
<proteinExistence type="predicted"/>
<evidence type="ECO:0000313" key="3">
    <source>
        <dbReference type="Proteomes" id="UP001151760"/>
    </source>
</evidence>
<organism evidence="2 3">
    <name type="scientific">Tanacetum coccineum</name>
    <dbReference type="NCBI Taxonomy" id="301880"/>
    <lineage>
        <taxon>Eukaryota</taxon>
        <taxon>Viridiplantae</taxon>
        <taxon>Streptophyta</taxon>
        <taxon>Embryophyta</taxon>
        <taxon>Tracheophyta</taxon>
        <taxon>Spermatophyta</taxon>
        <taxon>Magnoliopsida</taxon>
        <taxon>eudicotyledons</taxon>
        <taxon>Gunneridae</taxon>
        <taxon>Pentapetalae</taxon>
        <taxon>asterids</taxon>
        <taxon>campanulids</taxon>
        <taxon>Asterales</taxon>
        <taxon>Asteraceae</taxon>
        <taxon>Asteroideae</taxon>
        <taxon>Anthemideae</taxon>
        <taxon>Anthemidinae</taxon>
        <taxon>Tanacetum</taxon>
    </lineage>
</organism>
<gene>
    <name evidence="2" type="ORF">Tco_0682872</name>
</gene>